<evidence type="ECO:0000313" key="1">
    <source>
        <dbReference type="EMBL" id="PWB73803.1"/>
    </source>
</evidence>
<organism evidence="1 2">
    <name type="scientific">candidate division GN15 bacterium</name>
    <dbReference type="NCBI Taxonomy" id="2072418"/>
    <lineage>
        <taxon>Bacteria</taxon>
        <taxon>candidate division GN15</taxon>
    </lineage>
</organism>
<dbReference type="Proteomes" id="UP000250918">
    <property type="component" value="Unassembled WGS sequence"/>
</dbReference>
<sequence>MNVMRNLRALVGLLILIAVAGLFLLTCEKPVTNGGSSDNTDTTANVDVEGVYYGYLTTDYYTLGQRTLSRIHITVTHSADERNGCTCVYDILVADSITTIANVCARGRSSRLTSDCADSLYHDIFLGTGDGSNVSGIIERYKLQPTGREVHYSTMSFDASLR</sequence>
<name>A0A855X258_9BACT</name>
<dbReference type="EMBL" id="PQAP01000048">
    <property type="protein sequence ID" value="PWB73803.1"/>
    <property type="molecule type" value="Genomic_DNA"/>
</dbReference>
<evidence type="ECO:0000313" key="2">
    <source>
        <dbReference type="Proteomes" id="UP000250918"/>
    </source>
</evidence>
<comment type="caution">
    <text evidence="1">The sequence shown here is derived from an EMBL/GenBank/DDBJ whole genome shotgun (WGS) entry which is preliminary data.</text>
</comment>
<reference evidence="1 2" key="1">
    <citation type="journal article" date="2018" name="ISME J.">
        <title>A methanotrophic archaeon couples anaerobic oxidation of methane to Fe(III) reduction.</title>
        <authorList>
            <person name="Cai C."/>
            <person name="Leu A.O."/>
            <person name="Xie G.J."/>
            <person name="Guo J."/>
            <person name="Feng Y."/>
            <person name="Zhao J.X."/>
            <person name="Tyson G.W."/>
            <person name="Yuan Z."/>
            <person name="Hu S."/>
        </authorList>
    </citation>
    <scope>NUCLEOTIDE SEQUENCE [LARGE SCALE GENOMIC DNA]</scope>
    <source>
        <strain evidence="1">FeB_12</strain>
    </source>
</reference>
<gene>
    <name evidence="1" type="ORF">C3F09_04890</name>
</gene>
<proteinExistence type="predicted"/>
<protein>
    <submittedName>
        <fullName evidence="1">Uncharacterized protein</fullName>
    </submittedName>
</protein>
<accession>A0A855X258</accession>
<dbReference type="AlphaFoldDB" id="A0A855X258"/>